<evidence type="ECO:0000313" key="3">
    <source>
        <dbReference type="Proteomes" id="UP001480595"/>
    </source>
</evidence>
<dbReference type="Gene3D" id="3.40.50.300">
    <property type="entry name" value="P-loop containing nucleotide triphosphate hydrolases"/>
    <property type="match status" value="1"/>
</dbReference>
<comment type="caution">
    <text evidence="2">The sequence shown here is derived from an EMBL/GenBank/DDBJ whole genome shotgun (WGS) entry which is preliminary data.</text>
</comment>
<dbReference type="SMART" id="SM00382">
    <property type="entry name" value="AAA"/>
    <property type="match status" value="1"/>
</dbReference>
<dbReference type="InterPro" id="IPR027417">
    <property type="entry name" value="P-loop_NTPase"/>
</dbReference>
<protein>
    <recommendedName>
        <fullName evidence="1">AAA+ ATPase domain-containing protein</fullName>
    </recommendedName>
</protein>
<keyword evidence="3" id="KW-1185">Reference proteome</keyword>
<dbReference type="Pfam" id="PF23232">
    <property type="entry name" value="AAA_lid_13"/>
    <property type="match status" value="1"/>
</dbReference>
<dbReference type="InterPro" id="IPR003959">
    <property type="entry name" value="ATPase_AAA_core"/>
</dbReference>
<dbReference type="PANTHER" id="PTHR46411:SF2">
    <property type="entry name" value="AAA+ ATPASE DOMAIN-CONTAINING PROTEIN"/>
    <property type="match status" value="1"/>
</dbReference>
<dbReference type="SUPFAM" id="SSF52540">
    <property type="entry name" value="P-loop containing nucleoside triphosphate hydrolases"/>
    <property type="match status" value="1"/>
</dbReference>
<feature type="domain" description="AAA+ ATPase" evidence="1">
    <location>
        <begin position="49"/>
        <end position="258"/>
    </location>
</feature>
<reference evidence="2 3" key="1">
    <citation type="submission" date="2023-01" db="EMBL/GenBank/DDBJ databases">
        <title>Analysis of 21 Apiospora genomes using comparative genomics revels a genus with tremendous synthesis potential of carbohydrate active enzymes and secondary metabolites.</title>
        <authorList>
            <person name="Sorensen T."/>
        </authorList>
    </citation>
    <scope>NUCLEOTIDE SEQUENCE [LARGE SCALE GENOMIC DNA]</scope>
    <source>
        <strain evidence="2 3">CBS 135458</strain>
    </source>
</reference>
<dbReference type="PANTHER" id="PTHR46411">
    <property type="entry name" value="FAMILY ATPASE, PUTATIVE-RELATED"/>
    <property type="match status" value="1"/>
</dbReference>
<gene>
    <name evidence="2" type="ORF">PG994_007295</name>
</gene>
<organism evidence="2 3">
    <name type="scientific">Apiospora phragmitis</name>
    <dbReference type="NCBI Taxonomy" id="2905665"/>
    <lineage>
        <taxon>Eukaryota</taxon>
        <taxon>Fungi</taxon>
        <taxon>Dikarya</taxon>
        <taxon>Ascomycota</taxon>
        <taxon>Pezizomycotina</taxon>
        <taxon>Sordariomycetes</taxon>
        <taxon>Xylariomycetidae</taxon>
        <taxon>Amphisphaeriales</taxon>
        <taxon>Apiosporaceae</taxon>
        <taxon>Apiospora</taxon>
    </lineage>
</organism>
<proteinExistence type="predicted"/>
<accession>A0ABR1V159</accession>
<dbReference type="Proteomes" id="UP001480595">
    <property type="component" value="Unassembled WGS sequence"/>
</dbReference>
<evidence type="ECO:0000259" key="1">
    <source>
        <dbReference type="SMART" id="SM00382"/>
    </source>
</evidence>
<dbReference type="GeneID" id="92091767"/>
<dbReference type="InterPro" id="IPR056599">
    <property type="entry name" value="AAA_lid_fung"/>
</dbReference>
<dbReference type="RefSeq" id="XP_066715646.1">
    <property type="nucleotide sequence ID" value="XM_066858704.1"/>
</dbReference>
<dbReference type="EMBL" id="JAQQWL010000007">
    <property type="protein sequence ID" value="KAK8064657.1"/>
    <property type="molecule type" value="Genomic_DNA"/>
</dbReference>
<dbReference type="Pfam" id="PF00004">
    <property type="entry name" value="AAA"/>
    <property type="match status" value="1"/>
</dbReference>
<sequence length="259" mass="29103">MPLVQWDKKAFDNLVLSDSRTKELIHALITTKLAAEEGQGADLIKGKGNGLIMLLHGGPGTGKTFTAEAVAEIAEKPLFRVTCGDIGTKPQDVEKYLESVFYLARTWDCVILLDEADVFLEQRACRTSTATRWCRCSCGCSSLQVAHPAGAAIPNLNVPQRRKIWRTFLNRLRHISVGQIDYDDILDNLDDLARRDINGRGIRNALTTARQLAQYRKQVMTFTDLEYVIDVASKFDDYIQTEVREGLTDDQLARERGDR</sequence>
<name>A0ABR1V159_9PEZI</name>
<evidence type="ECO:0000313" key="2">
    <source>
        <dbReference type="EMBL" id="KAK8064657.1"/>
    </source>
</evidence>
<dbReference type="InterPro" id="IPR003593">
    <property type="entry name" value="AAA+_ATPase"/>
</dbReference>